<organism evidence="4 5">
    <name type="scientific">Trypanosoma cruzi</name>
    <dbReference type="NCBI Taxonomy" id="5693"/>
    <lineage>
        <taxon>Eukaryota</taxon>
        <taxon>Discoba</taxon>
        <taxon>Euglenozoa</taxon>
        <taxon>Kinetoplastea</taxon>
        <taxon>Metakinetoplastina</taxon>
        <taxon>Trypanosomatida</taxon>
        <taxon>Trypanosomatidae</taxon>
        <taxon>Trypanosoma</taxon>
        <taxon>Schizotrypanum</taxon>
    </lineage>
</organism>
<dbReference type="GO" id="GO:0030254">
    <property type="term" value="P:protein secretion by the type III secretion system"/>
    <property type="evidence" value="ECO:0007669"/>
    <property type="project" value="InterPro"/>
</dbReference>
<dbReference type="SUPFAM" id="SSF69635">
    <property type="entry name" value="Type III secretory system chaperone-like"/>
    <property type="match status" value="1"/>
</dbReference>
<dbReference type="VEuPathDB" id="TriTrypDB:BCY84_20623"/>
<proteinExistence type="predicted"/>
<evidence type="ECO:0000259" key="3">
    <source>
        <dbReference type="PROSITE" id="PS50053"/>
    </source>
</evidence>
<feature type="region of interest" description="Disordered" evidence="2">
    <location>
        <begin position="96"/>
        <end position="119"/>
    </location>
</feature>
<dbReference type="Gene3D" id="3.10.20.90">
    <property type="entry name" value="Phosphatidylinositol 3-kinase Catalytic Subunit, Chain A, domain 1"/>
    <property type="match status" value="1"/>
</dbReference>
<sequence>MNNKKKMSNSETGVIRCVYVLSDIDGFKYRLVMEGDVRLLTTSKLKRYLQNATGLSAQQQELSFRGRVMQDGECGGDVGLVDGAVLQLRHVKRMRRSNSGDGRRVNRLPSSSMSMGGAAHRGRSSVVDAASCASPTAGLLTPLQGSHPRDGQNGGEAFTSPPPREMNYRSKRIGREPHALEIENARLEERLLEMERRLANASSDWRLQEEIEQLKGIIAQLLREKEAAGRSAEEKWRAKEEELVKELDLMREERRRLHREQTVFEEEQRALVRSLEEQVRSQQQKLLEQGTTITQQTRQRQPAMNVAEKVEKSLKQLSLELNLPQLHLDDNDTCVLPLGDGTNILVTLDTVTERLFMYAVIANSLPSNAGKRLELFEMLLEGALLGRDMATGGVGVCLRNELIIMNVCVDIVHADEYALASIARPFMESVQHWSEEVKQMMPQKKN</sequence>
<dbReference type="VEuPathDB" id="TriTrypDB:TcCLB.504057.50"/>
<name>A0A2V2VV88_TRYCR</name>
<dbReference type="VEuPathDB" id="TriTrypDB:TcYC6_0025140"/>
<dbReference type="VEuPathDB" id="TriTrypDB:Tc_MARK_6328"/>
<dbReference type="Gene3D" id="3.30.1460.10">
    <property type="match status" value="1"/>
</dbReference>
<evidence type="ECO:0000313" key="4">
    <source>
        <dbReference type="EMBL" id="PWV00181.1"/>
    </source>
</evidence>
<dbReference type="Proteomes" id="UP000246121">
    <property type="component" value="Unassembled WGS sequence"/>
</dbReference>
<feature type="domain" description="Ubiquitin-like" evidence="3">
    <location>
        <begin position="41"/>
        <end position="88"/>
    </location>
</feature>
<dbReference type="InterPro" id="IPR010261">
    <property type="entry name" value="Tir_chaperone"/>
</dbReference>
<comment type="caution">
    <text evidence="4">The sequence shown here is derived from an EMBL/GenBank/DDBJ whole genome shotgun (WGS) entry which is preliminary data.</text>
</comment>
<dbReference type="VEuPathDB" id="TriTrypDB:C3747_63g67"/>
<dbReference type="PROSITE" id="PS50053">
    <property type="entry name" value="UBIQUITIN_2"/>
    <property type="match status" value="1"/>
</dbReference>
<dbReference type="VEuPathDB" id="TriTrypDB:TcCLB.504817.20"/>
<dbReference type="VEuPathDB" id="TriTrypDB:C4B63_7g272"/>
<dbReference type="VEuPathDB" id="TriTrypDB:TcG_02679"/>
<keyword evidence="1" id="KW-0175">Coiled coil</keyword>
<dbReference type="VEuPathDB" id="TriTrypDB:TCDM_02809"/>
<dbReference type="VEuPathDB" id="TriTrypDB:TCSYLVIO_003797"/>
<dbReference type="CDD" id="cd17039">
    <property type="entry name" value="Ubl_ubiquitin_like"/>
    <property type="match status" value="1"/>
</dbReference>
<dbReference type="InterPro" id="IPR000626">
    <property type="entry name" value="Ubiquitin-like_dom"/>
</dbReference>
<feature type="region of interest" description="Disordered" evidence="2">
    <location>
        <begin position="139"/>
        <end position="165"/>
    </location>
</feature>
<dbReference type="VEuPathDB" id="TriTrypDB:ECC02_002547"/>
<dbReference type="VEuPathDB" id="TriTrypDB:TcCL_ESM11186"/>
<dbReference type="SUPFAM" id="SSF54236">
    <property type="entry name" value="Ubiquitin-like"/>
    <property type="match status" value="1"/>
</dbReference>
<dbReference type="InterPro" id="IPR029071">
    <property type="entry name" value="Ubiquitin-like_domsf"/>
</dbReference>
<evidence type="ECO:0000256" key="1">
    <source>
        <dbReference type="SAM" id="Coils"/>
    </source>
</evidence>
<accession>A0A2V2VV88</accession>
<protein>
    <recommendedName>
        <fullName evidence="3">Ubiquitin-like domain-containing protein</fullName>
    </recommendedName>
</protein>
<dbReference type="Pfam" id="PF00240">
    <property type="entry name" value="ubiquitin"/>
    <property type="match status" value="1"/>
</dbReference>
<evidence type="ECO:0000256" key="2">
    <source>
        <dbReference type="SAM" id="MobiDB-lite"/>
    </source>
</evidence>
<dbReference type="VEuPathDB" id="TriTrypDB:TcBrA4_0124540"/>
<evidence type="ECO:0000313" key="5">
    <source>
        <dbReference type="Proteomes" id="UP000246121"/>
    </source>
</evidence>
<dbReference type="AlphaFoldDB" id="A0A2V2VV88"/>
<reference evidence="4 5" key="1">
    <citation type="journal article" date="2018" name="Microb. Genom.">
        <title>Expanding an expanded genome: long-read sequencing of Trypanosoma cruzi.</title>
        <authorList>
            <person name="Berna L."/>
            <person name="Rodriguez M."/>
            <person name="Chiribao M.L."/>
            <person name="Parodi-Talice A."/>
            <person name="Pita S."/>
            <person name="Rijo G."/>
            <person name="Alvarez-Valin F."/>
            <person name="Robello C."/>
        </authorList>
    </citation>
    <scope>NUCLEOTIDE SEQUENCE [LARGE SCALE GENOMIC DNA]</scope>
    <source>
        <strain evidence="4 5">Dm28c</strain>
    </source>
</reference>
<dbReference type="EMBL" id="PRFA01000007">
    <property type="protein sequence ID" value="PWV00181.1"/>
    <property type="molecule type" value="Genomic_DNA"/>
</dbReference>
<dbReference type="Pfam" id="PF05932">
    <property type="entry name" value="CesT"/>
    <property type="match status" value="1"/>
</dbReference>
<feature type="coiled-coil region" evidence="1">
    <location>
        <begin position="184"/>
        <end position="285"/>
    </location>
</feature>
<gene>
    <name evidence="4" type="ORF">C4B63_7g272</name>
</gene>
<dbReference type="CDD" id="cd16364">
    <property type="entry name" value="T3SC_I-like"/>
    <property type="match status" value="1"/>
</dbReference>